<comment type="caution">
    <text evidence="3">The sequence shown here is derived from an EMBL/GenBank/DDBJ whole genome shotgun (WGS) entry which is preliminary data.</text>
</comment>
<gene>
    <name evidence="3" type="ORF">SUH3_17310</name>
</gene>
<proteinExistence type="inferred from homology"/>
<feature type="domain" description="Bacterial type II secretion system protein E" evidence="2">
    <location>
        <begin position="161"/>
        <end position="439"/>
    </location>
</feature>
<dbReference type="InterPro" id="IPR001482">
    <property type="entry name" value="T2SS/T4SS_dom"/>
</dbReference>
<dbReference type="PANTHER" id="PTHR30486:SF15">
    <property type="entry name" value="TYPE II_IV SECRETION SYSTEM ATPASE"/>
    <property type="match status" value="1"/>
</dbReference>
<dbReference type="Pfam" id="PF00437">
    <property type="entry name" value="T2SSE"/>
    <property type="match status" value="1"/>
</dbReference>
<dbReference type="InterPro" id="IPR027417">
    <property type="entry name" value="P-loop_NTPase"/>
</dbReference>
<dbReference type="GO" id="GO:0016887">
    <property type="term" value="F:ATP hydrolysis activity"/>
    <property type="evidence" value="ECO:0007669"/>
    <property type="project" value="InterPro"/>
</dbReference>
<dbReference type="InterPro" id="IPR050921">
    <property type="entry name" value="T4SS_GSP_E_ATPase"/>
</dbReference>
<reference evidence="3 4" key="1">
    <citation type="submission" date="2014-01" db="EMBL/GenBank/DDBJ databases">
        <title>Sulfitobacter sp. H3 (MCCC 1A00686) Genome Sequencing.</title>
        <authorList>
            <person name="Lai Q."/>
            <person name="Hong Z."/>
        </authorList>
    </citation>
    <scope>NUCLEOTIDE SEQUENCE [LARGE SCALE GENOMIC DNA]</scope>
    <source>
        <strain evidence="3 4">H3</strain>
    </source>
</reference>
<keyword evidence="4" id="KW-1185">Reference proteome</keyword>
<name>A0A073J2Y9_9RHOB</name>
<evidence type="ECO:0000313" key="3">
    <source>
        <dbReference type="EMBL" id="KEJ96021.1"/>
    </source>
</evidence>
<organism evidence="3 4">
    <name type="scientific">Pseudosulfitobacter pseudonitzschiae</name>
    <dbReference type="NCBI Taxonomy" id="1402135"/>
    <lineage>
        <taxon>Bacteria</taxon>
        <taxon>Pseudomonadati</taxon>
        <taxon>Pseudomonadota</taxon>
        <taxon>Alphaproteobacteria</taxon>
        <taxon>Rhodobacterales</taxon>
        <taxon>Roseobacteraceae</taxon>
        <taxon>Pseudosulfitobacter</taxon>
    </lineage>
</organism>
<dbReference type="RefSeq" id="WP_037925008.1">
    <property type="nucleotide sequence ID" value="NZ_CP054599.1"/>
</dbReference>
<accession>A0A073J2Y9</accession>
<dbReference type="CDD" id="cd01130">
    <property type="entry name" value="VirB11-like_ATPase"/>
    <property type="match status" value="1"/>
</dbReference>
<dbReference type="PANTHER" id="PTHR30486">
    <property type="entry name" value="TWITCHING MOTILITY PROTEIN PILT"/>
    <property type="match status" value="1"/>
</dbReference>
<dbReference type="SUPFAM" id="SSF52540">
    <property type="entry name" value="P-loop containing nucleoside triphosphate hydrolases"/>
    <property type="match status" value="1"/>
</dbReference>
<evidence type="ECO:0000313" key="4">
    <source>
        <dbReference type="Proteomes" id="UP000027746"/>
    </source>
</evidence>
<protein>
    <submittedName>
        <fullName evidence="3">Secretion system protein E</fullName>
    </submittedName>
</protein>
<dbReference type="Gene3D" id="3.40.50.300">
    <property type="entry name" value="P-loop containing nucleotide triphosphate hydrolases"/>
    <property type="match status" value="1"/>
</dbReference>
<dbReference type="Proteomes" id="UP000027746">
    <property type="component" value="Unassembled WGS sequence"/>
</dbReference>
<dbReference type="Gene3D" id="3.30.450.380">
    <property type="match status" value="1"/>
</dbReference>
<dbReference type="AlphaFoldDB" id="A0A073J2Y9"/>
<comment type="similarity">
    <text evidence="1">Belongs to the GSP E family.</text>
</comment>
<dbReference type="EMBL" id="JAMD01000004">
    <property type="protein sequence ID" value="KEJ96021.1"/>
    <property type="molecule type" value="Genomic_DNA"/>
</dbReference>
<evidence type="ECO:0000256" key="1">
    <source>
        <dbReference type="ARBA" id="ARBA00006611"/>
    </source>
</evidence>
<dbReference type="GeneID" id="68871165"/>
<evidence type="ECO:0000259" key="2">
    <source>
        <dbReference type="Pfam" id="PF00437"/>
    </source>
</evidence>
<sequence>MSEGVVLPLISPSRLRTSIEERLSQLALGGGPVGLHEISSAIDWYETQTGQTVPREMQRELLKHFAPATQAEGLAPPLTNERIAKTSYMPGFAKRLNALSRLILPEALTLLDLQALSALPQEAQRDTIRDAVLSICARQKLELNGAESADLVGYVVDDMMGFGPLERLLADDDVSDILVNGPQKVYVERGGKLELTDVSFRDDQHVMNIASRIVSAAGRRVDESTPLVDTRLADGSRINVTIPPLAVDGPTITIRKFPKEDLTLADLASRNTLSPQMAELLRIAAYLRLNILFSGGTGAGKTTMLNAVSREIPANERIVTIEDAAELRLQQPHVVRLETRPPTLEGTGEITMRHLFRNALRMRPDRIIIGEVRSDEALDMLQAMNTGHDGSMSTLHANTPREALTRMENLIAMSGVQLSTDFVRDQLKEALHLVVQISRMHDGVRRVTSIAEVVGMEGNTISMQELFVFKRANGRVGEDIVGEFQSTRTMPHFIDRAKEHGLDEAIRDILVGNG</sequence>